<organism evidence="1 2">
    <name type="scientific">Anaerostipes hadrus</name>
    <dbReference type="NCBI Taxonomy" id="649756"/>
    <lineage>
        <taxon>Bacteria</taxon>
        <taxon>Bacillati</taxon>
        <taxon>Bacillota</taxon>
        <taxon>Clostridia</taxon>
        <taxon>Lachnospirales</taxon>
        <taxon>Lachnospiraceae</taxon>
        <taxon>Anaerostipes</taxon>
    </lineage>
</organism>
<evidence type="ECO:0000313" key="2">
    <source>
        <dbReference type="Proteomes" id="UP000095598"/>
    </source>
</evidence>
<name>A0A173SK59_ANAHA</name>
<dbReference type="AlphaFoldDB" id="A0A173SK59"/>
<gene>
    <name evidence="1" type="ORF">ERS852425_01330</name>
</gene>
<reference evidence="1 2" key="1">
    <citation type="submission" date="2015-09" db="EMBL/GenBank/DDBJ databases">
        <authorList>
            <consortium name="Pathogen Informatics"/>
        </authorList>
    </citation>
    <scope>NUCLEOTIDE SEQUENCE [LARGE SCALE GENOMIC DNA]</scope>
    <source>
        <strain evidence="1 2">2789STDY5608868</strain>
    </source>
</reference>
<accession>A0A173SK59</accession>
<proteinExistence type="predicted"/>
<evidence type="ECO:0000313" key="1">
    <source>
        <dbReference type="EMBL" id="CUM90095.1"/>
    </source>
</evidence>
<protein>
    <submittedName>
        <fullName evidence="1">Uncharacterized protein</fullName>
    </submittedName>
</protein>
<sequence length="138" mass="16068">MFQSDFGIIADYFVKRRKGYKTIENHKPIKHADEMLKFIRIFAEDERFLKLNLEKDKKGAITMCTILDAVEGRGIEKGIIQGETLKLIMLVQKKARKGDSIAKIADDLVEDEIVISPIYKMVKEYPEDTERDIYQRLN</sequence>
<dbReference type="Proteomes" id="UP000095598">
    <property type="component" value="Unassembled WGS sequence"/>
</dbReference>
<dbReference type="RefSeq" id="WP_242855498.1">
    <property type="nucleotide sequence ID" value="NZ_CYXT01000008.1"/>
</dbReference>
<dbReference type="EMBL" id="CYXT01000008">
    <property type="protein sequence ID" value="CUM90095.1"/>
    <property type="molecule type" value="Genomic_DNA"/>
</dbReference>